<keyword evidence="2" id="KW-1185">Reference proteome</keyword>
<reference evidence="1 2" key="1">
    <citation type="submission" date="2009-01" db="EMBL/GenBank/DDBJ databases">
        <title>Complete sequence of chromosome of Methylobacterium nodulans ORS 2060.</title>
        <authorList>
            <consortium name="US DOE Joint Genome Institute"/>
            <person name="Lucas S."/>
            <person name="Copeland A."/>
            <person name="Lapidus A."/>
            <person name="Glavina del Rio T."/>
            <person name="Dalin E."/>
            <person name="Tice H."/>
            <person name="Bruce D."/>
            <person name="Goodwin L."/>
            <person name="Pitluck S."/>
            <person name="Sims D."/>
            <person name="Brettin T."/>
            <person name="Detter J.C."/>
            <person name="Han C."/>
            <person name="Larimer F."/>
            <person name="Land M."/>
            <person name="Hauser L."/>
            <person name="Kyrpides N."/>
            <person name="Ivanova N."/>
            <person name="Marx C.J."/>
            <person name="Richardson P."/>
        </authorList>
    </citation>
    <scope>NUCLEOTIDE SEQUENCE [LARGE SCALE GENOMIC DNA]</scope>
    <source>
        <strain evidence="2">LMG 21967 / CNCM I-2342 / ORS 2060</strain>
    </source>
</reference>
<accession>B8IQI2</accession>
<name>B8IQI2_METNO</name>
<sequence>MASADATLQIVWVFGHKGKARAWALPYDGQFGGVEGDAIEAAYDSARAQAWTAG</sequence>
<evidence type="ECO:0000313" key="1">
    <source>
        <dbReference type="EMBL" id="ACL60494.1"/>
    </source>
</evidence>
<gene>
    <name evidence="1" type="ordered locus">Mnod_5655</name>
</gene>
<protein>
    <submittedName>
        <fullName evidence="1">Uncharacterized protein</fullName>
    </submittedName>
</protein>
<evidence type="ECO:0000313" key="2">
    <source>
        <dbReference type="Proteomes" id="UP000008207"/>
    </source>
</evidence>
<dbReference type="AlphaFoldDB" id="B8IQI2"/>
<dbReference type="RefSeq" id="WP_015932096.1">
    <property type="nucleotide sequence ID" value="NC_011894.1"/>
</dbReference>
<dbReference type="KEGG" id="mno:Mnod_5655"/>
<organism evidence="1 2">
    <name type="scientific">Methylobacterium nodulans (strain LMG 21967 / CNCM I-2342 / ORS 2060)</name>
    <dbReference type="NCBI Taxonomy" id="460265"/>
    <lineage>
        <taxon>Bacteria</taxon>
        <taxon>Pseudomonadati</taxon>
        <taxon>Pseudomonadota</taxon>
        <taxon>Alphaproteobacteria</taxon>
        <taxon>Hyphomicrobiales</taxon>
        <taxon>Methylobacteriaceae</taxon>
        <taxon>Methylobacterium</taxon>
    </lineage>
</organism>
<dbReference type="Proteomes" id="UP000008207">
    <property type="component" value="Chromosome"/>
</dbReference>
<dbReference type="STRING" id="460265.Mnod_5655"/>
<dbReference type="HOGENOM" id="CLU_3045231_0_0_5"/>
<proteinExistence type="predicted"/>
<dbReference type="EMBL" id="CP001349">
    <property type="protein sequence ID" value="ACL60494.1"/>
    <property type="molecule type" value="Genomic_DNA"/>
</dbReference>